<dbReference type="Pfam" id="PF13614">
    <property type="entry name" value="AAA_31"/>
    <property type="match status" value="1"/>
</dbReference>
<dbReference type="EMBL" id="RBWV01000003">
    <property type="protein sequence ID" value="RKS80647.1"/>
    <property type="molecule type" value="Genomic_DNA"/>
</dbReference>
<dbReference type="AlphaFoldDB" id="A0A420XV48"/>
<name>A0A420XV48_9ACTN</name>
<protein>
    <submittedName>
        <fullName evidence="2">Chromosome partitioning protein</fullName>
    </submittedName>
</protein>
<dbReference type="InterPro" id="IPR027417">
    <property type="entry name" value="P-loop_NTPase"/>
</dbReference>
<dbReference type="PANTHER" id="PTHR13696">
    <property type="entry name" value="P-LOOP CONTAINING NUCLEOSIDE TRIPHOSPHATE HYDROLASE"/>
    <property type="match status" value="1"/>
</dbReference>
<evidence type="ECO:0000259" key="1">
    <source>
        <dbReference type="Pfam" id="PF13614"/>
    </source>
</evidence>
<accession>A0A420XV48</accession>
<gene>
    <name evidence="2" type="ORF">CLV35_0236</name>
</gene>
<dbReference type="CDD" id="cd02042">
    <property type="entry name" value="ParAB_family"/>
    <property type="match status" value="1"/>
</dbReference>
<dbReference type="RefSeq" id="WP_121191601.1">
    <property type="nucleotide sequence ID" value="NZ_RBWV01000003.1"/>
</dbReference>
<dbReference type="InParanoid" id="A0A420XV48"/>
<feature type="domain" description="AAA" evidence="1">
    <location>
        <begin position="5"/>
        <end position="179"/>
    </location>
</feature>
<reference evidence="2 3" key="1">
    <citation type="submission" date="2018-10" db="EMBL/GenBank/DDBJ databases">
        <title>Genomic Encyclopedia of Archaeal and Bacterial Type Strains, Phase II (KMG-II): from individual species to whole genera.</title>
        <authorList>
            <person name="Goeker M."/>
        </authorList>
    </citation>
    <scope>NUCLEOTIDE SEQUENCE [LARGE SCALE GENOMIC DNA]</scope>
    <source>
        <strain evidence="2 3">RP-AC37</strain>
    </source>
</reference>
<dbReference type="Proteomes" id="UP000281955">
    <property type="component" value="Unassembled WGS sequence"/>
</dbReference>
<dbReference type="PANTHER" id="PTHR13696:SF52">
    <property type="entry name" value="PARA FAMILY PROTEIN CT_582"/>
    <property type="match status" value="1"/>
</dbReference>
<evidence type="ECO:0000313" key="2">
    <source>
        <dbReference type="EMBL" id="RKS80647.1"/>
    </source>
</evidence>
<dbReference type="SUPFAM" id="SSF52540">
    <property type="entry name" value="P-loop containing nucleoside triphosphate hydrolases"/>
    <property type="match status" value="1"/>
</dbReference>
<proteinExistence type="predicted"/>
<evidence type="ECO:0000313" key="3">
    <source>
        <dbReference type="Proteomes" id="UP000281955"/>
    </source>
</evidence>
<organism evidence="2 3">
    <name type="scientific">Motilibacter peucedani</name>
    <dbReference type="NCBI Taxonomy" id="598650"/>
    <lineage>
        <taxon>Bacteria</taxon>
        <taxon>Bacillati</taxon>
        <taxon>Actinomycetota</taxon>
        <taxon>Actinomycetes</taxon>
        <taxon>Motilibacterales</taxon>
        <taxon>Motilibacteraceae</taxon>
        <taxon>Motilibacter</taxon>
    </lineage>
</organism>
<dbReference type="InterPro" id="IPR025669">
    <property type="entry name" value="AAA_dom"/>
</dbReference>
<dbReference type="OrthoDB" id="345269at2"/>
<keyword evidence="3" id="KW-1185">Reference proteome</keyword>
<dbReference type="InterPro" id="IPR050678">
    <property type="entry name" value="DNA_Partitioning_ATPase"/>
</dbReference>
<comment type="caution">
    <text evidence="2">The sequence shown here is derived from an EMBL/GenBank/DDBJ whole genome shotgun (WGS) entry which is preliminary data.</text>
</comment>
<dbReference type="Gene3D" id="3.40.50.300">
    <property type="entry name" value="P-loop containing nucleotide triphosphate hydrolases"/>
    <property type="match status" value="1"/>
</dbReference>
<sequence length="262" mass="27149">MPARIAVANQKGGVGKTSVTLGLAAAASRRGDRALVIDLDPQANATTALGIEPDDAALTVNDVLAVSRAGSLGDVITASAWEGVDVAPSTLDLSNRDLDGAHDLPFRLREGLQGIDLERYAVVLIDCPPSVGRLLLTGLVTASHALLVTDATADGLRGIGNVESTVELVAKHMSPGLRIAGIVLNRRRHTGEQDYREAELREAFGTLVTDVVLPERAALPAAHAAAQPIGSTANEGARVLTTLFEDLYADVLARTATAGVAS</sequence>